<evidence type="ECO:0000256" key="1">
    <source>
        <dbReference type="SAM" id="Phobius"/>
    </source>
</evidence>
<feature type="transmembrane region" description="Helical" evidence="1">
    <location>
        <begin position="18"/>
        <end position="49"/>
    </location>
</feature>
<evidence type="ECO:0000313" key="2">
    <source>
        <dbReference type="EMBL" id="CAE0718138.1"/>
    </source>
</evidence>
<accession>A0A7S4AJS2</accession>
<keyword evidence="1" id="KW-0812">Transmembrane</keyword>
<gene>
    <name evidence="2" type="ORF">PAUS00366_LOCUS10892</name>
</gene>
<sequence length="135" mass="15658">MSAAATINEYLSTYPSCVYFYCIYYFIYIYSLTHVCLFHWTVLFVCVLYDGDDDNDDDEEQQQSPTQSITIMTKTISTATRRFEPSWMLHTLLCTKHGAAKERLLGRVPPMWPEPIQKLDLLLPPKQGGHRFCCC</sequence>
<keyword evidence="1" id="KW-1133">Transmembrane helix</keyword>
<proteinExistence type="predicted"/>
<keyword evidence="1" id="KW-0472">Membrane</keyword>
<name>A0A7S4AJS2_9STRA</name>
<protein>
    <submittedName>
        <fullName evidence="2">Uncharacterized protein</fullName>
    </submittedName>
</protein>
<reference evidence="2" key="1">
    <citation type="submission" date="2021-01" db="EMBL/GenBank/DDBJ databases">
        <authorList>
            <person name="Corre E."/>
            <person name="Pelletier E."/>
            <person name="Niang G."/>
            <person name="Scheremetjew M."/>
            <person name="Finn R."/>
            <person name="Kale V."/>
            <person name="Holt S."/>
            <person name="Cochrane G."/>
            <person name="Meng A."/>
            <person name="Brown T."/>
            <person name="Cohen L."/>
        </authorList>
    </citation>
    <scope>NUCLEOTIDE SEQUENCE</scope>
    <source>
        <strain evidence="2">10249 10 AB</strain>
    </source>
</reference>
<dbReference type="AlphaFoldDB" id="A0A7S4AJS2"/>
<dbReference type="EMBL" id="HBIX01014902">
    <property type="protein sequence ID" value="CAE0718138.1"/>
    <property type="molecule type" value="Transcribed_RNA"/>
</dbReference>
<organism evidence="2">
    <name type="scientific">Pseudo-nitzschia australis</name>
    <dbReference type="NCBI Taxonomy" id="44445"/>
    <lineage>
        <taxon>Eukaryota</taxon>
        <taxon>Sar</taxon>
        <taxon>Stramenopiles</taxon>
        <taxon>Ochrophyta</taxon>
        <taxon>Bacillariophyta</taxon>
        <taxon>Bacillariophyceae</taxon>
        <taxon>Bacillariophycidae</taxon>
        <taxon>Bacillariales</taxon>
        <taxon>Bacillariaceae</taxon>
        <taxon>Pseudo-nitzschia</taxon>
    </lineage>
</organism>